<keyword evidence="5 6" id="KW-0472">Membrane</keyword>
<comment type="caution">
    <text evidence="8">The sequence shown here is derived from an EMBL/GenBank/DDBJ whole genome shotgun (WGS) entry which is preliminary data.</text>
</comment>
<feature type="transmembrane region" description="Helical" evidence="6">
    <location>
        <begin position="71"/>
        <end position="92"/>
    </location>
</feature>
<evidence type="ECO:0000256" key="3">
    <source>
        <dbReference type="ARBA" id="ARBA00022692"/>
    </source>
</evidence>
<dbReference type="CDD" id="cd06261">
    <property type="entry name" value="TM_PBP2"/>
    <property type="match status" value="1"/>
</dbReference>
<gene>
    <name evidence="8" type="ORF">ACFSFX_09655</name>
</gene>
<feature type="transmembrane region" description="Helical" evidence="6">
    <location>
        <begin position="104"/>
        <end position="123"/>
    </location>
</feature>
<dbReference type="PROSITE" id="PS50928">
    <property type="entry name" value="ABC_TM1"/>
    <property type="match status" value="1"/>
</dbReference>
<dbReference type="Proteomes" id="UP001597307">
    <property type="component" value="Unassembled WGS sequence"/>
</dbReference>
<dbReference type="InterPro" id="IPR000515">
    <property type="entry name" value="MetI-like"/>
</dbReference>
<proteinExistence type="inferred from homology"/>
<dbReference type="Pfam" id="PF00528">
    <property type="entry name" value="BPD_transp_1"/>
    <property type="match status" value="1"/>
</dbReference>
<reference evidence="9" key="1">
    <citation type="journal article" date="2019" name="Int. J. Syst. Evol. Microbiol.">
        <title>The Global Catalogue of Microorganisms (GCM) 10K type strain sequencing project: providing services to taxonomists for standard genome sequencing and annotation.</title>
        <authorList>
            <consortium name="The Broad Institute Genomics Platform"/>
            <consortium name="The Broad Institute Genome Sequencing Center for Infectious Disease"/>
            <person name="Wu L."/>
            <person name="Ma J."/>
        </authorList>
    </citation>
    <scope>NUCLEOTIDE SEQUENCE [LARGE SCALE GENOMIC DNA]</scope>
    <source>
        <strain evidence="9">JCM 11496</strain>
    </source>
</reference>
<evidence type="ECO:0000313" key="9">
    <source>
        <dbReference type="Proteomes" id="UP001597307"/>
    </source>
</evidence>
<evidence type="ECO:0000259" key="7">
    <source>
        <dbReference type="PROSITE" id="PS50928"/>
    </source>
</evidence>
<evidence type="ECO:0000256" key="6">
    <source>
        <dbReference type="RuleBase" id="RU363032"/>
    </source>
</evidence>
<dbReference type="EMBL" id="JBHUGA010000030">
    <property type="protein sequence ID" value="MFD1846862.1"/>
    <property type="molecule type" value="Genomic_DNA"/>
</dbReference>
<evidence type="ECO:0000256" key="5">
    <source>
        <dbReference type="ARBA" id="ARBA00023136"/>
    </source>
</evidence>
<feature type="transmembrane region" description="Helical" evidence="6">
    <location>
        <begin position="27"/>
        <end position="46"/>
    </location>
</feature>
<keyword evidence="2 6" id="KW-0813">Transport</keyword>
<dbReference type="PANTHER" id="PTHR30177">
    <property type="entry name" value="GLYCINE BETAINE/L-PROLINE TRANSPORT SYSTEM PERMEASE PROTEIN PROW"/>
    <property type="match status" value="1"/>
</dbReference>
<evidence type="ECO:0000313" key="8">
    <source>
        <dbReference type="EMBL" id="MFD1846862.1"/>
    </source>
</evidence>
<comment type="similarity">
    <text evidence="6">Belongs to the binding-protein-dependent transport system permease family.</text>
</comment>
<feature type="domain" description="ABC transmembrane type-1" evidence="7">
    <location>
        <begin position="67"/>
        <end position="248"/>
    </location>
</feature>
<feature type="transmembrane region" description="Helical" evidence="6">
    <location>
        <begin position="226"/>
        <end position="248"/>
    </location>
</feature>
<dbReference type="PANTHER" id="PTHR30177:SF4">
    <property type="entry name" value="OSMOPROTECTANT IMPORT PERMEASE PROTEIN OSMW"/>
    <property type="match status" value="1"/>
</dbReference>
<dbReference type="RefSeq" id="WP_343878354.1">
    <property type="nucleotide sequence ID" value="NZ_BAAAIJ010000013.1"/>
</dbReference>
<evidence type="ECO:0000256" key="2">
    <source>
        <dbReference type="ARBA" id="ARBA00022448"/>
    </source>
</evidence>
<feature type="transmembrane region" description="Helical" evidence="6">
    <location>
        <begin position="196"/>
        <end position="220"/>
    </location>
</feature>
<evidence type="ECO:0000256" key="4">
    <source>
        <dbReference type="ARBA" id="ARBA00022989"/>
    </source>
</evidence>
<dbReference type="Gene3D" id="1.10.3720.10">
    <property type="entry name" value="MetI-like"/>
    <property type="match status" value="1"/>
</dbReference>
<keyword evidence="4 6" id="KW-1133">Transmembrane helix</keyword>
<keyword evidence="3 6" id="KW-0812">Transmembrane</keyword>
<dbReference type="SUPFAM" id="SSF161098">
    <property type="entry name" value="MetI-like"/>
    <property type="match status" value="1"/>
</dbReference>
<protein>
    <submittedName>
        <fullName evidence="8">ABC transporter permease</fullName>
    </submittedName>
</protein>
<dbReference type="InterPro" id="IPR051204">
    <property type="entry name" value="ABC_transp_perm/SBD"/>
</dbReference>
<organism evidence="8 9">
    <name type="scientific">Arthrobacter flavus</name>
    <dbReference type="NCBI Taxonomy" id="95172"/>
    <lineage>
        <taxon>Bacteria</taxon>
        <taxon>Bacillati</taxon>
        <taxon>Actinomycetota</taxon>
        <taxon>Actinomycetes</taxon>
        <taxon>Micrococcales</taxon>
        <taxon>Micrococcaceae</taxon>
        <taxon>Arthrobacter</taxon>
    </lineage>
</organism>
<feature type="transmembrane region" description="Helical" evidence="6">
    <location>
        <begin position="129"/>
        <end position="147"/>
    </location>
</feature>
<dbReference type="InterPro" id="IPR035906">
    <property type="entry name" value="MetI-like_sf"/>
</dbReference>
<evidence type="ECO:0000256" key="1">
    <source>
        <dbReference type="ARBA" id="ARBA00004141"/>
    </source>
</evidence>
<comment type="subcellular location">
    <subcellularLocation>
        <location evidence="6">Cell membrane</location>
        <topology evidence="6">Multi-pass membrane protein</topology>
    </subcellularLocation>
    <subcellularLocation>
        <location evidence="1">Membrane</location>
        <topology evidence="1">Multi-pass membrane protein</topology>
    </subcellularLocation>
</comment>
<accession>A0ABW4Q864</accession>
<name>A0ABW4Q864_9MICC</name>
<sequence>MSAAAPAQTAQAVTAEADIAGPSWRPLVYQLAGILAALAALIGWALTADLSETELNTLNPNTLLGYTLEHLALTAVSAVIVLVIAIPLGILLTRGPFRRLTGPVLAVVNIGQAAPAIGLIVLLASWQGFGFNAAIIALVLYALLPVLRNTMVGINQVDERLVEAGRGMGMSATAVLVKVELPLAVPVMLAGIRTALVLLVGTAALAAFINGGGLGILIITGVNLNLVSVLVVGSVLVALLALLVDWIGRVVEHVARPKGL</sequence>
<keyword evidence="9" id="KW-1185">Reference proteome</keyword>